<keyword evidence="4" id="KW-1185">Reference proteome</keyword>
<dbReference type="EMBL" id="JACOGF010000001">
    <property type="protein sequence ID" value="MBC3916341.1"/>
    <property type="molecule type" value="Genomic_DNA"/>
</dbReference>
<protein>
    <submittedName>
        <fullName evidence="3">Uncharacterized protein</fullName>
    </submittedName>
</protein>
<evidence type="ECO:0000256" key="2">
    <source>
        <dbReference type="SAM" id="Phobius"/>
    </source>
</evidence>
<reference evidence="3 4" key="1">
    <citation type="submission" date="2020-08" db="EMBL/GenBank/DDBJ databases">
        <title>Novel species isolated from subtropical streams in China.</title>
        <authorList>
            <person name="Lu H."/>
        </authorList>
    </citation>
    <scope>NUCLEOTIDE SEQUENCE [LARGE SCALE GENOMIC DNA]</scope>
    <source>
        <strain evidence="3 4">CY18W</strain>
    </source>
</reference>
<keyword evidence="2" id="KW-0812">Transmembrane</keyword>
<name>A0ABR6ZKA1_9BURK</name>
<organism evidence="3 4">
    <name type="scientific">Undibacterium hunanense</name>
    <dbReference type="NCBI Taxonomy" id="2762292"/>
    <lineage>
        <taxon>Bacteria</taxon>
        <taxon>Pseudomonadati</taxon>
        <taxon>Pseudomonadota</taxon>
        <taxon>Betaproteobacteria</taxon>
        <taxon>Burkholderiales</taxon>
        <taxon>Oxalobacteraceae</taxon>
        <taxon>Undibacterium</taxon>
    </lineage>
</organism>
<accession>A0ABR6ZKA1</accession>
<feature type="region of interest" description="Disordered" evidence="1">
    <location>
        <begin position="103"/>
        <end position="122"/>
    </location>
</feature>
<sequence>MTNVSKSTATSAIAVSRRSWFDKIFGKHDELNDVWRINTLLLPLLGIAIFAAGCVGWNANAVGPVLLWVFASLAAGGTAGFLFGIPKSGISTTAPASASSHAEAVPEATNTSMRGDATQRARPNTNLEEVSDWLTKILVGLTLVNLKDLQTEVGRISLNAAAAIRPHPTASDVSIATALVVGFALMGFLAAYLYTRLFIQGAIVRSDDQMGQYRNAVARAEQIGQQSSESNFDAEVAVAVIPSAASLSAAQDVADAAPPNRPELVLQPLRQLASQYEMLRQTKDYSRDRTQQMTEIVNRMRPHAIAAAPYIDELIQSTSTGDHLAATVILQMKYMQDRMEWLVRRLVEERAFIGYQAASALLARVRVAGIPECKDIQSATAKAKEERLRMGVTEKTLDQLIDKILAVQ</sequence>
<proteinExistence type="predicted"/>
<gene>
    <name evidence="3" type="ORF">H8L32_02470</name>
</gene>
<keyword evidence="2" id="KW-1133">Transmembrane helix</keyword>
<feature type="transmembrane region" description="Helical" evidence="2">
    <location>
        <begin position="40"/>
        <end position="59"/>
    </location>
</feature>
<evidence type="ECO:0000313" key="4">
    <source>
        <dbReference type="Proteomes" id="UP000650424"/>
    </source>
</evidence>
<evidence type="ECO:0000313" key="3">
    <source>
        <dbReference type="EMBL" id="MBC3916341.1"/>
    </source>
</evidence>
<dbReference type="Proteomes" id="UP000650424">
    <property type="component" value="Unassembled WGS sequence"/>
</dbReference>
<keyword evidence="2" id="KW-0472">Membrane</keyword>
<comment type="caution">
    <text evidence="3">The sequence shown here is derived from an EMBL/GenBank/DDBJ whole genome shotgun (WGS) entry which is preliminary data.</text>
</comment>
<feature type="transmembrane region" description="Helical" evidence="2">
    <location>
        <begin position="173"/>
        <end position="194"/>
    </location>
</feature>
<feature type="transmembrane region" description="Helical" evidence="2">
    <location>
        <begin position="65"/>
        <end position="85"/>
    </location>
</feature>
<evidence type="ECO:0000256" key="1">
    <source>
        <dbReference type="SAM" id="MobiDB-lite"/>
    </source>
</evidence>
<dbReference type="RefSeq" id="WP_186945565.1">
    <property type="nucleotide sequence ID" value="NZ_JACOGF010000001.1"/>
</dbReference>